<accession>A0A7C5SYP6</accession>
<dbReference type="EMBL" id="DSAC01000074">
    <property type="protein sequence ID" value="HHO74225.1"/>
    <property type="molecule type" value="Genomic_DNA"/>
</dbReference>
<feature type="compositionally biased region" description="Basic and acidic residues" evidence="1">
    <location>
        <begin position="22"/>
        <end position="41"/>
    </location>
</feature>
<protein>
    <submittedName>
        <fullName evidence="2">Uncharacterized protein</fullName>
    </submittedName>
</protein>
<evidence type="ECO:0000256" key="1">
    <source>
        <dbReference type="SAM" id="MobiDB-lite"/>
    </source>
</evidence>
<gene>
    <name evidence="2" type="ORF">ENN04_06245</name>
</gene>
<comment type="caution">
    <text evidence="2">The sequence shown here is derived from an EMBL/GenBank/DDBJ whole genome shotgun (WGS) entry which is preliminary data.</text>
</comment>
<feature type="region of interest" description="Disordered" evidence="1">
    <location>
        <begin position="17"/>
        <end position="41"/>
    </location>
</feature>
<sequence>MAKRNLGIVSKILSDVQAPASEEPKSEEAIKKDTSEEKKEATKNRKLKGFYLTMENEVRLKELQMMYLKKGIRVSESELINRALEDFYFKHKNG</sequence>
<organism evidence="2">
    <name type="scientific">Thermocrinis ruber</name>
    <dbReference type="NCBI Taxonomy" id="75906"/>
    <lineage>
        <taxon>Bacteria</taxon>
        <taxon>Pseudomonadati</taxon>
        <taxon>Aquificota</taxon>
        <taxon>Aquificia</taxon>
        <taxon>Aquificales</taxon>
        <taxon>Aquificaceae</taxon>
        <taxon>Thermocrinis</taxon>
    </lineage>
</organism>
<reference evidence="2" key="1">
    <citation type="journal article" date="2020" name="mSystems">
        <title>Genome- and Community-Level Interaction Insights into Carbon Utilization and Element Cycling Functions of Hydrothermarchaeota in Hydrothermal Sediment.</title>
        <authorList>
            <person name="Zhou Z."/>
            <person name="Liu Y."/>
            <person name="Xu W."/>
            <person name="Pan J."/>
            <person name="Luo Z.H."/>
            <person name="Li M."/>
        </authorList>
    </citation>
    <scope>NUCLEOTIDE SEQUENCE [LARGE SCALE GENOMIC DNA]</scope>
    <source>
        <strain evidence="2">SpSt-114</strain>
    </source>
</reference>
<name>A0A7C5SYP6_9AQUI</name>
<evidence type="ECO:0000313" key="2">
    <source>
        <dbReference type="EMBL" id="HHO74225.1"/>
    </source>
</evidence>
<proteinExistence type="predicted"/>
<dbReference type="AlphaFoldDB" id="A0A7C5SYP6"/>